<evidence type="ECO:0000256" key="6">
    <source>
        <dbReference type="ARBA" id="ARBA00022490"/>
    </source>
</evidence>
<evidence type="ECO:0000256" key="17">
    <source>
        <dbReference type="PIRSR" id="PIRSR006337-3"/>
    </source>
</evidence>
<dbReference type="Gene3D" id="1.10.10.760">
    <property type="entry name" value="E-set domains of sugar-utilizing enzymes"/>
    <property type="match status" value="1"/>
</dbReference>
<sequence length="613" mass="70023">MKINENTGSLGVTFDQQGNAQILLWAPLALSVELTIQGHEAPLALVQVDREYWYLKTPTLKPGDRYWFRLDGAPLLPDPASRSQPDGVHGPSQALRLDDFPWTDMKWTNKPLSEYIIYEVHVGAFSSQGNFDGLLERLDYLKALGITAIELMPVAQFPGRRNWGYDGVFPFAVQNSYGGAQRLQALVNACHCKGLAVILDVVYNHLGPEGNYLPQYAPYFTDKYRTPWGKAVNYDDAYCDGVRRYFLENARMWFEHFHFDALRLDAVHAIVDFSPNHIMRELLQQTDALMEATGRCHYLIAELDLNDPRYTDTLADGGYGLDTQWVDEFHHALRVASGQEKMGYYSDFNGLEHLAKAYRDAYVYDGAYSEHRKKNFGRKVSTAKGERFVVFSQNHDQVGNRMLGERTSKLLSPGMQRVLAGAVLLAPFIPLLFMGEEYAEPNPFQYFIDHGDVELVKAVREGRAREFKDFYGERPPDPFAVETFMNSKLEWELLSRPKHKKMLAYYQQLIRLRKHHEALRHLDGPSCSVELHAPVLVVIRRYQNQVVIGILNFSNQLVPISLPHHSGNWHKLIASCDNAWGGTDEGPEVLSNRLEWTVPAESFSLYTNYYEQS</sequence>
<dbReference type="SUPFAM" id="SSF51445">
    <property type="entry name" value="(Trans)glycosidases"/>
    <property type="match status" value="1"/>
</dbReference>
<dbReference type="RefSeq" id="WP_109673537.1">
    <property type="nucleotide sequence ID" value="NZ_QGDT01000002.1"/>
</dbReference>
<evidence type="ECO:0000256" key="10">
    <source>
        <dbReference type="ARBA" id="ARBA00032057"/>
    </source>
</evidence>
<feature type="binding site" evidence="16">
    <location>
        <begin position="263"/>
        <end position="268"/>
    </location>
    <ligand>
        <name>substrate</name>
    </ligand>
</feature>
<feature type="binding site" evidence="16">
    <location>
        <begin position="327"/>
        <end position="331"/>
    </location>
    <ligand>
        <name>substrate</name>
    </ligand>
</feature>
<dbReference type="CDD" id="cd02853">
    <property type="entry name" value="E_set_MTHase_like_N"/>
    <property type="match status" value="1"/>
</dbReference>
<keyword evidence="6" id="KW-0963">Cytoplasm</keyword>
<dbReference type="InterPro" id="IPR014756">
    <property type="entry name" value="Ig_E-set"/>
</dbReference>
<keyword evidence="7 14" id="KW-0378">Hydrolase</keyword>
<evidence type="ECO:0000256" key="12">
    <source>
        <dbReference type="ARBA" id="ARBA00034013"/>
    </source>
</evidence>
<dbReference type="EC" id="3.2.1.141" evidence="4 13"/>
<dbReference type="CDD" id="cd11325">
    <property type="entry name" value="AmyAc_GTHase"/>
    <property type="match status" value="1"/>
</dbReference>
<dbReference type="EMBL" id="QGDT01000002">
    <property type="protein sequence ID" value="PWJ59173.1"/>
    <property type="molecule type" value="Genomic_DNA"/>
</dbReference>
<dbReference type="Gene3D" id="2.60.40.10">
    <property type="entry name" value="Immunoglobulins"/>
    <property type="match status" value="1"/>
</dbReference>
<evidence type="ECO:0000256" key="11">
    <source>
        <dbReference type="ARBA" id="ARBA00033284"/>
    </source>
</evidence>
<dbReference type="PIRSF" id="PIRSF006337">
    <property type="entry name" value="Trehalose_TreZ"/>
    <property type="match status" value="1"/>
</dbReference>
<accession>A0A316AN73</accession>
<reference evidence="19 20" key="1">
    <citation type="submission" date="2018-03" db="EMBL/GenBank/DDBJ databases">
        <title>Genomic Encyclopedia of Archaeal and Bacterial Type Strains, Phase II (KMG-II): from individual species to whole genera.</title>
        <authorList>
            <person name="Goeker M."/>
        </authorList>
    </citation>
    <scope>NUCLEOTIDE SEQUENCE [LARGE SCALE GENOMIC DNA]</scope>
    <source>
        <strain evidence="19 20">DSM 100346</strain>
    </source>
</reference>
<dbReference type="InterPro" id="IPR012768">
    <property type="entry name" value="Trehalose_TreZ"/>
</dbReference>
<dbReference type="GO" id="GO:0005992">
    <property type="term" value="P:trehalose biosynthetic process"/>
    <property type="evidence" value="ECO:0007669"/>
    <property type="project" value="UniProtKB-UniRule"/>
</dbReference>
<dbReference type="SMART" id="SM00642">
    <property type="entry name" value="Aamy"/>
    <property type="match status" value="1"/>
</dbReference>
<name>A0A316AN73_9BACT</name>
<evidence type="ECO:0000256" key="1">
    <source>
        <dbReference type="ARBA" id="ARBA00004496"/>
    </source>
</evidence>
<organism evidence="19 20">
    <name type="scientific">Dyadobacter jejuensis</name>
    <dbReference type="NCBI Taxonomy" id="1082580"/>
    <lineage>
        <taxon>Bacteria</taxon>
        <taxon>Pseudomonadati</taxon>
        <taxon>Bacteroidota</taxon>
        <taxon>Cytophagia</taxon>
        <taxon>Cytophagales</taxon>
        <taxon>Spirosomataceae</taxon>
        <taxon>Dyadobacter</taxon>
    </lineage>
</organism>
<evidence type="ECO:0000256" key="15">
    <source>
        <dbReference type="PIRSR" id="PIRSR006337-1"/>
    </source>
</evidence>
<comment type="catalytic activity">
    <reaction evidence="12 14">
        <text>hydrolysis of (1-&gt;4)-alpha-D-glucosidic linkage in 4-alpha-D-[(1-&gt;4)-alpha-D-glucanosyl]n trehalose to yield trehalose and (1-&gt;4)-alpha-D-glucan.</text>
        <dbReference type="EC" id="3.2.1.141"/>
    </reaction>
</comment>
<evidence type="ECO:0000313" key="19">
    <source>
        <dbReference type="EMBL" id="PWJ59173.1"/>
    </source>
</evidence>
<proteinExistence type="inferred from homology"/>
<dbReference type="AlphaFoldDB" id="A0A316AN73"/>
<keyword evidence="20" id="KW-1185">Reference proteome</keyword>
<keyword evidence="9 14" id="KW-0326">Glycosidase</keyword>
<dbReference type="SUPFAM" id="SSF81296">
    <property type="entry name" value="E set domains"/>
    <property type="match status" value="1"/>
</dbReference>
<evidence type="ECO:0000256" key="5">
    <source>
        <dbReference type="ARBA" id="ARBA00015938"/>
    </source>
</evidence>
<feature type="site" description="Transition state stabilizer" evidence="17">
    <location>
        <position position="396"/>
    </location>
</feature>
<comment type="pathway">
    <text evidence="2 14">Glycan biosynthesis; trehalose biosynthesis.</text>
</comment>
<comment type="subcellular location">
    <subcellularLocation>
        <location evidence="1 15">Cytoplasm</location>
    </subcellularLocation>
</comment>
<dbReference type="GO" id="GO:0033942">
    <property type="term" value="F:4-alpha-D-(1-&gt;4)-alpha-D-glucanotrehalose trehalohydrolase activity"/>
    <property type="evidence" value="ECO:0007669"/>
    <property type="project" value="UniProtKB-EC"/>
</dbReference>
<feature type="binding site" evidence="16">
    <location>
        <begin position="395"/>
        <end position="400"/>
    </location>
    <ligand>
        <name>substrate</name>
    </ligand>
</feature>
<evidence type="ECO:0000256" key="13">
    <source>
        <dbReference type="NCBIfam" id="TIGR02402"/>
    </source>
</evidence>
<dbReference type="NCBIfam" id="TIGR02402">
    <property type="entry name" value="trehalose_TreZ"/>
    <property type="match status" value="1"/>
</dbReference>
<evidence type="ECO:0000256" key="9">
    <source>
        <dbReference type="ARBA" id="ARBA00023295"/>
    </source>
</evidence>
<dbReference type="Gene3D" id="3.20.20.80">
    <property type="entry name" value="Glycosidases"/>
    <property type="match status" value="1"/>
</dbReference>
<comment type="caution">
    <text evidence="19">The sequence shown here is derived from an EMBL/GenBank/DDBJ whole genome shotgun (WGS) entry which is preliminary data.</text>
</comment>
<dbReference type="OrthoDB" id="9761875at2"/>
<evidence type="ECO:0000259" key="18">
    <source>
        <dbReference type="SMART" id="SM00642"/>
    </source>
</evidence>
<gene>
    <name evidence="19" type="ORF">CLV98_1025</name>
</gene>
<dbReference type="InterPro" id="IPR017853">
    <property type="entry name" value="GH"/>
</dbReference>
<dbReference type="PANTHER" id="PTHR43651:SF11">
    <property type="entry name" value="MALTO-OLIGOSYLTREHALOSE TREHALOHYDROLASE"/>
    <property type="match status" value="1"/>
</dbReference>
<feature type="domain" description="Glycosyl hydrolase family 13 catalytic" evidence="18">
    <location>
        <begin position="119"/>
        <end position="463"/>
    </location>
</feature>
<comment type="similarity">
    <text evidence="3 14">Belongs to the glycosyl hydrolase 13 family.</text>
</comment>
<evidence type="ECO:0000256" key="3">
    <source>
        <dbReference type="ARBA" id="ARBA00008061"/>
    </source>
</evidence>
<evidence type="ECO:0000256" key="7">
    <source>
        <dbReference type="ARBA" id="ARBA00022801"/>
    </source>
</evidence>
<dbReference type="Proteomes" id="UP000245880">
    <property type="component" value="Unassembled WGS sequence"/>
</dbReference>
<feature type="active site" description="Nucleophile" evidence="15">
    <location>
        <position position="265"/>
    </location>
</feature>
<evidence type="ECO:0000256" key="2">
    <source>
        <dbReference type="ARBA" id="ARBA00005199"/>
    </source>
</evidence>
<evidence type="ECO:0000256" key="4">
    <source>
        <dbReference type="ARBA" id="ARBA00012268"/>
    </source>
</evidence>
<evidence type="ECO:0000256" key="8">
    <source>
        <dbReference type="ARBA" id="ARBA00023277"/>
    </source>
</evidence>
<dbReference type="InterPro" id="IPR044901">
    <property type="entry name" value="Trehalose_TreZ_E-set_sf"/>
</dbReference>
<evidence type="ECO:0000313" key="20">
    <source>
        <dbReference type="Proteomes" id="UP000245880"/>
    </source>
</evidence>
<keyword evidence="8" id="KW-0119">Carbohydrate metabolism</keyword>
<feature type="active site" description="Proton donor" evidence="15">
    <location>
        <position position="302"/>
    </location>
</feature>
<dbReference type="PANTHER" id="PTHR43651">
    <property type="entry name" value="1,4-ALPHA-GLUCAN-BRANCHING ENZYME"/>
    <property type="match status" value="1"/>
</dbReference>
<dbReference type="InterPro" id="IPR013783">
    <property type="entry name" value="Ig-like_fold"/>
</dbReference>
<dbReference type="UniPathway" id="UPA00299"/>
<protein>
    <recommendedName>
        <fullName evidence="5 13">Malto-oligosyltrehalose trehalohydrolase</fullName>
        <shortName evidence="14">MTHase</shortName>
        <ecNumber evidence="4 13">3.2.1.141</ecNumber>
    </recommendedName>
    <alternativeName>
        <fullName evidence="11 14">4-alpha-D-((1-&gt;4)-alpha-D-glucano)trehalose trehalohydrolase</fullName>
    </alternativeName>
    <alternativeName>
        <fullName evidence="10 14">Maltooligosyl trehalose trehalohydrolase</fullName>
    </alternativeName>
</protein>
<evidence type="ECO:0000256" key="14">
    <source>
        <dbReference type="PIRNR" id="PIRNR006337"/>
    </source>
</evidence>
<dbReference type="Pfam" id="PF00128">
    <property type="entry name" value="Alpha-amylase"/>
    <property type="match status" value="1"/>
</dbReference>
<dbReference type="GO" id="GO:0005737">
    <property type="term" value="C:cytoplasm"/>
    <property type="evidence" value="ECO:0007669"/>
    <property type="project" value="UniProtKB-SubCell"/>
</dbReference>
<dbReference type="InterPro" id="IPR006047">
    <property type="entry name" value="GH13_cat_dom"/>
</dbReference>
<evidence type="ECO:0000256" key="16">
    <source>
        <dbReference type="PIRSR" id="PIRSR006337-2"/>
    </source>
</evidence>